<accession>A0ABN0UNJ6</accession>
<sequence length="53" mass="5359">MGVELGAITAGIPLGRPGDPRDIAEAVAFLVSDRAQWITGASLNVDGGELPAI</sequence>
<name>A0ABN0UNJ6_9ACTN</name>
<dbReference type="RefSeq" id="WP_344651063.1">
    <property type="nucleotide sequence ID" value="NZ_BAAAGX010000018.1"/>
</dbReference>
<keyword evidence="2" id="KW-1185">Reference proteome</keyword>
<dbReference type="EMBL" id="BAAAGX010000018">
    <property type="protein sequence ID" value="GAA0256375.1"/>
    <property type="molecule type" value="Genomic_DNA"/>
</dbReference>
<dbReference type="Proteomes" id="UP001500967">
    <property type="component" value="Unassembled WGS sequence"/>
</dbReference>
<dbReference type="InterPro" id="IPR036291">
    <property type="entry name" value="NAD(P)-bd_dom_sf"/>
</dbReference>
<protein>
    <submittedName>
        <fullName evidence="1">Uncharacterized protein</fullName>
    </submittedName>
</protein>
<dbReference type="InterPro" id="IPR002347">
    <property type="entry name" value="SDR_fam"/>
</dbReference>
<dbReference type="PRINTS" id="PR00081">
    <property type="entry name" value="GDHRDH"/>
</dbReference>
<organism evidence="1 2">
    <name type="scientific">Cryptosporangium japonicum</name>
    <dbReference type="NCBI Taxonomy" id="80872"/>
    <lineage>
        <taxon>Bacteria</taxon>
        <taxon>Bacillati</taxon>
        <taxon>Actinomycetota</taxon>
        <taxon>Actinomycetes</taxon>
        <taxon>Cryptosporangiales</taxon>
        <taxon>Cryptosporangiaceae</taxon>
        <taxon>Cryptosporangium</taxon>
    </lineage>
</organism>
<evidence type="ECO:0000313" key="1">
    <source>
        <dbReference type="EMBL" id="GAA0256375.1"/>
    </source>
</evidence>
<evidence type="ECO:0000313" key="2">
    <source>
        <dbReference type="Proteomes" id="UP001500967"/>
    </source>
</evidence>
<reference evidence="1 2" key="1">
    <citation type="journal article" date="2019" name="Int. J. Syst. Evol. Microbiol.">
        <title>The Global Catalogue of Microorganisms (GCM) 10K type strain sequencing project: providing services to taxonomists for standard genome sequencing and annotation.</title>
        <authorList>
            <consortium name="The Broad Institute Genomics Platform"/>
            <consortium name="The Broad Institute Genome Sequencing Center for Infectious Disease"/>
            <person name="Wu L."/>
            <person name="Ma J."/>
        </authorList>
    </citation>
    <scope>NUCLEOTIDE SEQUENCE [LARGE SCALE GENOMIC DNA]</scope>
    <source>
        <strain evidence="1 2">JCM 10425</strain>
    </source>
</reference>
<dbReference type="SUPFAM" id="SSF51735">
    <property type="entry name" value="NAD(P)-binding Rossmann-fold domains"/>
    <property type="match status" value="1"/>
</dbReference>
<dbReference type="Gene3D" id="3.40.50.720">
    <property type="entry name" value="NAD(P)-binding Rossmann-like Domain"/>
    <property type="match status" value="1"/>
</dbReference>
<gene>
    <name evidence="1" type="ORF">GCM10009539_47040</name>
</gene>
<comment type="caution">
    <text evidence="1">The sequence shown here is derived from an EMBL/GenBank/DDBJ whole genome shotgun (WGS) entry which is preliminary data.</text>
</comment>
<proteinExistence type="predicted"/>
<dbReference type="Pfam" id="PF13561">
    <property type="entry name" value="adh_short_C2"/>
    <property type="match status" value="1"/>
</dbReference>